<dbReference type="OrthoDB" id="3397963at2"/>
<evidence type="ECO:0000313" key="3">
    <source>
        <dbReference type="Proteomes" id="UP000248749"/>
    </source>
</evidence>
<proteinExistence type="predicted"/>
<keyword evidence="3" id="KW-1185">Reference proteome</keyword>
<dbReference type="RefSeq" id="WP_111134790.1">
    <property type="nucleotide sequence ID" value="NZ_POUB01000087.1"/>
</dbReference>
<sequence length="61" mass="6271">MKIETGAATAGRVRGGEEPPTATAPAAPTSLAVWAASAQLARLVLDDEDAEDESHILRGLD</sequence>
<feature type="region of interest" description="Disordered" evidence="1">
    <location>
        <begin position="1"/>
        <end position="28"/>
    </location>
</feature>
<gene>
    <name evidence="2" type="ORF">C1I99_14695</name>
</gene>
<comment type="caution">
    <text evidence="2">The sequence shown here is derived from an EMBL/GenBank/DDBJ whole genome shotgun (WGS) entry which is preliminary data.</text>
</comment>
<dbReference type="EMBL" id="POUB01000087">
    <property type="protein sequence ID" value="PZF97843.1"/>
    <property type="molecule type" value="Genomic_DNA"/>
</dbReference>
<evidence type="ECO:0000313" key="2">
    <source>
        <dbReference type="EMBL" id="PZF97843.1"/>
    </source>
</evidence>
<dbReference type="Proteomes" id="UP000248749">
    <property type="component" value="Unassembled WGS sequence"/>
</dbReference>
<evidence type="ECO:0000256" key="1">
    <source>
        <dbReference type="SAM" id="MobiDB-lite"/>
    </source>
</evidence>
<dbReference type="AlphaFoldDB" id="A0A2W2DY99"/>
<protein>
    <submittedName>
        <fullName evidence="2">Uncharacterized protein</fullName>
    </submittedName>
</protein>
<accession>A0A2W2DY99</accession>
<reference evidence="2 3" key="1">
    <citation type="submission" date="2018-01" db="EMBL/GenBank/DDBJ databases">
        <title>Draft genome sequence of Salinispora sp. 13K206.</title>
        <authorList>
            <person name="Sahin N."/>
            <person name="Saygin H."/>
            <person name="Ay H."/>
        </authorList>
    </citation>
    <scope>NUCLEOTIDE SEQUENCE [LARGE SCALE GENOMIC DNA]</scope>
    <source>
        <strain evidence="2 3">13K206</strain>
    </source>
</reference>
<name>A0A2W2DY99_9ACTN</name>
<organism evidence="2 3">
    <name type="scientific">Micromonospora deserti</name>
    <dbReference type="NCBI Taxonomy" id="2070366"/>
    <lineage>
        <taxon>Bacteria</taxon>
        <taxon>Bacillati</taxon>
        <taxon>Actinomycetota</taxon>
        <taxon>Actinomycetes</taxon>
        <taxon>Micromonosporales</taxon>
        <taxon>Micromonosporaceae</taxon>
        <taxon>Micromonospora</taxon>
    </lineage>
</organism>